<dbReference type="PANTHER" id="PTHR30525:SF0">
    <property type="entry name" value="1-DEOXY-D-XYLULOSE 5-PHOSPHATE REDUCTOISOMERASE, CHLOROPLASTIC"/>
    <property type="match status" value="1"/>
</dbReference>
<comment type="cofactor">
    <cofactor evidence="9">
        <name>Mg(2+)</name>
        <dbReference type="ChEBI" id="CHEBI:18420"/>
    </cofactor>
    <cofactor evidence="9">
        <name>Mn(2+)</name>
        <dbReference type="ChEBI" id="CHEBI:29035"/>
    </cofactor>
</comment>
<keyword evidence="3 9" id="KW-0479">Metal-binding</keyword>
<dbReference type="InterPro" id="IPR026877">
    <property type="entry name" value="DXPR_C"/>
</dbReference>
<sequence>MVSPAGPAPRRVTVLGATGSIGASTLDILRHAAGDGGPVPQVVALTGNGNIAGLAAAAREFRAELAVTADPARYAELKDALAGSGVEAAAGPDAIVEAAARPADWCMAAIVGAAGLAPTLAAAAQGGTVALANKECLVSAGDLFLAEIARAGATLLPVDSEHNAIFQVLDPAQRPALDRIILTASGGPFRDWSADRMSRATLREAVAHPNWDMGARISVDSASMFNKALEMIEARHLFGLAPSQVEVLVHPQSVVHSMVGYADGSVLAQLGAPDMRHAIGYAWNWPERRALPVERLDFAALSRLDFLAPDETRFPALRLAREAMEAGGLAGCALNAAKEAALEAFMEARIGFLDMARVVEATLARLAPFAPARDLGAVFAMDEAARAEAEAVIARDHARLGNGGVLA</sequence>
<reference evidence="13 14" key="1">
    <citation type="submission" date="2016-10" db="EMBL/GenBank/DDBJ databases">
        <authorList>
            <person name="de Groot N.N."/>
        </authorList>
    </citation>
    <scope>NUCLEOTIDE SEQUENCE [LARGE SCALE GENOMIC DNA]</scope>
    <source>
        <strain evidence="13 14">DSM 17890</strain>
    </source>
</reference>
<dbReference type="GO" id="GO:0030604">
    <property type="term" value="F:1-deoxy-D-xylulose-5-phosphate reductoisomerase activity"/>
    <property type="evidence" value="ECO:0007669"/>
    <property type="project" value="UniProtKB-UniRule"/>
</dbReference>
<dbReference type="Pfam" id="PF08436">
    <property type="entry name" value="DXP_redisom_C"/>
    <property type="match status" value="1"/>
</dbReference>
<feature type="binding site" evidence="9">
    <location>
        <position position="19"/>
    </location>
    <ligand>
        <name>NADPH</name>
        <dbReference type="ChEBI" id="CHEBI:57783"/>
    </ligand>
</feature>
<dbReference type="GO" id="GO:0016853">
    <property type="term" value="F:isomerase activity"/>
    <property type="evidence" value="ECO:0007669"/>
    <property type="project" value="UniProtKB-KW"/>
</dbReference>
<feature type="binding site" evidence="9">
    <location>
        <position position="230"/>
    </location>
    <ligand>
        <name>Mn(2+)</name>
        <dbReference type="ChEBI" id="CHEBI:29035"/>
    </ligand>
</feature>
<accession>A0A1H3D268</accession>
<keyword evidence="5 9" id="KW-0560">Oxidoreductase</keyword>
<feature type="binding site" evidence="9">
    <location>
        <position position="160"/>
    </location>
    <ligand>
        <name>1-deoxy-D-xylulose 5-phosphate</name>
        <dbReference type="ChEBI" id="CHEBI:57792"/>
    </ligand>
</feature>
<dbReference type="UniPathway" id="UPA00056">
    <property type="reaction ID" value="UER00092"/>
</dbReference>
<feature type="binding site" evidence="9">
    <location>
        <position position="221"/>
    </location>
    <ligand>
        <name>1-deoxy-D-xylulose 5-phosphate</name>
        <dbReference type="ChEBI" id="CHEBI:57792"/>
    </ligand>
</feature>
<dbReference type="InterPro" id="IPR013512">
    <property type="entry name" value="DXP_reductoisomerase_N"/>
</dbReference>
<gene>
    <name evidence="9" type="primary">dxr</name>
    <name evidence="13" type="ORF">SAMN05444336_10773</name>
</gene>
<protein>
    <recommendedName>
        <fullName evidence="9">1-deoxy-D-xylulose 5-phosphate reductoisomerase</fullName>
        <shortName evidence="9">DXP reductoisomerase</shortName>
        <ecNumber evidence="9">1.1.1.267</ecNumber>
    </recommendedName>
    <alternativeName>
        <fullName evidence="9">1-deoxyxylulose-5-phosphate reductoisomerase</fullName>
    </alternativeName>
    <alternativeName>
        <fullName evidence="9">2-C-methyl-D-erythritol 4-phosphate synthase</fullName>
    </alternativeName>
</protein>
<feature type="binding site" evidence="9">
    <location>
        <position position="50"/>
    </location>
    <ligand>
        <name>NADPH</name>
        <dbReference type="ChEBI" id="CHEBI:57783"/>
    </ligand>
</feature>
<feature type="binding site" evidence="9">
    <location>
        <position position="133"/>
    </location>
    <ligand>
        <name>NADPH</name>
        <dbReference type="ChEBI" id="CHEBI:57783"/>
    </ligand>
</feature>
<keyword evidence="9" id="KW-0460">Magnesium</keyword>
<feature type="binding site" evidence="9">
    <location>
        <position position="214"/>
    </location>
    <ligand>
        <name>NADPH</name>
        <dbReference type="ChEBI" id="CHEBI:57783"/>
    </ligand>
</feature>
<evidence type="ECO:0000256" key="8">
    <source>
        <dbReference type="ARBA" id="ARBA00048543"/>
    </source>
</evidence>
<dbReference type="InterPro" id="IPR036291">
    <property type="entry name" value="NAD(P)-bd_dom_sf"/>
</dbReference>
<dbReference type="AlphaFoldDB" id="A0A1H3D268"/>
<dbReference type="PANTHER" id="PTHR30525">
    <property type="entry name" value="1-DEOXY-D-XYLULOSE 5-PHOSPHATE REDUCTOISOMERASE"/>
    <property type="match status" value="1"/>
</dbReference>
<feature type="binding site" evidence="9">
    <location>
        <position position="20"/>
    </location>
    <ligand>
        <name>NADPH</name>
        <dbReference type="ChEBI" id="CHEBI:57783"/>
    </ligand>
</feature>
<feature type="binding site" evidence="9">
    <location>
        <position position="135"/>
    </location>
    <ligand>
        <name>NADPH</name>
        <dbReference type="ChEBI" id="CHEBI:57783"/>
    </ligand>
</feature>
<dbReference type="EC" id="1.1.1.267" evidence="9"/>
<evidence type="ECO:0000256" key="6">
    <source>
        <dbReference type="ARBA" id="ARBA00023211"/>
    </source>
</evidence>
<dbReference type="InterPro" id="IPR003821">
    <property type="entry name" value="DXP_reductoisomerase"/>
</dbReference>
<dbReference type="Pfam" id="PF02670">
    <property type="entry name" value="DXP_reductoisom"/>
    <property type="match status" value="1"/>
</dbReference>
<evidence type="ECO:0000259" key="10">
    <source>
        <dbReference type="Pfam" id="PF02670"/>
    </source>
</evidence>
<feature type="binding site" evidence="9">
    <location>
        <position position="18"/>
    </location>
    <ligand>
        <name>NADPH</name>
        <dbReference type="ChEBI" id="CHEBI:57783"/>
    </ligand>
</feature>
<feature type="binding site" evidence="9">
    <location>
        <position position="208"/>
    </location>
    <ligand>
        <name>1-deoxy-D-xylulose 5-phosphate</name>
        <dbReference type="ChEBI" id="CHEBI:57792"/>
    </ligand>
</feature>
<evidence type="ECO:0000256" key="3">
    <source>
        <dbReference type="ARBA" id="ARBA00022723"/>
    </source>
</evidence>
<feature type="binding site" evidence="9">
    <location>
        <position position="161"/>
    </location>
    <ligand>
        <name>1-deoxy-D-xylulose 5-phosphate</name>
        <dbReference type="ChEBI" id="CHEBI:57792"/>
    </ligand>
</feature>
<dbReference type="STRING" id="356660.SAMN05444336_10773"/>
<feature type="binding site" evidence="9">
    <location>
        <position position="226"/>
    </location>
    <ligand>
        <name>1-deoxy-D-xylulose 5-phosphate</name>
        <dbReference type="ChEBI" id="CHEBI:57792"/>
    </ligand>
</feature>
<evidence type="ECO:0000259" key="11">
    <source>
        <dbReference type="Pfam" id="PF08436"/>
    </source>
</evidence>
<dbReference type="InterPro" id="IPR013644">
    <property type="entry name" value="DXP_reductoisomerase_C"/>
</dbReference>
<evidence type="ECO:0000256" key="2">
    <source>
        <dbReference type="ARBA" id="ARBA00006825"/>
    </source>
</evidence>
<feature type="domain" description="1-deoxy-D-xylulose 5-phosphate reductoisomerase N-terminal" evidence="10">
    <location>
        <begin position="12"/>
        <end position="141"/>
    </location>
</feature>
<feature type="domain" description="DXP reductoisomerase C-terminal" evidence="12">
    <location>
        <begin position="270"/>
        <end position="387"/>
    </location>
</feature>
<name>A0A1H3D268_9RHOB</name>
<evidence type="ECO:0000256" key="9">
    <source>
        <dbReference type="HAMAP-Rule" id="MF_00183"/>
    </source>
</evidence>
<comment type="similarity">
    <text evidence="2 9">Belongs to the DXR family.</text>
</comment>
<evidence type="ECO:0000256" key="4">
    <source>
        <dbReference type="ARBA" id="ARBA00022857"/>
    </source>
</evidence>
<dbReference type="Gene3D" id="3.40.50.720">
    <property type="entry name" value="NAD(P)-binding Rossmann-like Domain"/>
    <property type="match status" value="1"/>
</dbReference>
<dbReference type="NCBIfam" id="TIGR00243">
    <property type="entry name" value="Dxr"/>
    <property type="match status" value="1"/>
</dbReference>
<dbReference type="SUPFAM" id="SSF69055">
    <property type="entry name" value="1-deoxy-D-xylulose-5-phosphate reductoisomerase, C-terminal domain"/>
    <property type="match status" value="1"/>
</dbReference>
<evidence type="ECO:0000256" key="5">
    <source>
        <dbReference type="ARBA" id="ARBA00023002"/>
    </source>
</evidence>
<evidence type="ECO:0000256" key="7">
    <source>
        <dbReference type="ARBA" id="ARBA00023229"/>
    </source>
</evidence>
<dbReference type="Pfam" id="PF13288">
    <property type="entry name" value="DXPR_C"/>
    <property type="match status" value="1"/>
</dbReference>
<dbReference type="PIRSF" id="PIRSF006205">
    <property type="entry name" value="Dxp_reductismrs"/>
    <property type="match status" value="1"/>
</dbReference>
<comment type="pathway">
    <text evidence="1 9">Isoprenoid biosynthesis; isopentenyl diphosphate biosynthesis via DXP pathway; isopentenyl diphosphate from 1-deoxy-D-xylulose 5-phosphate: step 1/6.</text>
</comment>
<feature type="binding site" evidence="9">
    <location>
        <position position="134"/>
    </location>
    <ligand>
        <name>1-deoxy-D-xylulose 5-phosphate</name>
        <dbReference type="ChEBI" id="CHEBI:57792"/>
    </ligand>
</feature>
<feature type="binding site" evidence="9">
    <location>
        <position position="21"/>
    </location>
    <ligand>
        <name>NADPH</name>
        <dbReference type="ChEBI" id="CHEBI:57783"/>
    </ligand>
</feature>
<comment type="catalytic activity">
    <reaction evidence="8">
        <text>2-C-methyl-D-erythritol 4-phosphate + NADP(+) = 1-deoxy-D-xylulose 5-phosphate + NADPH + H(+)</text>
        <dbReference type="Rhea" id="RHEA:13717"/>
        <dbReference type="ChEBI" id="CHEBI:15378"/>
        <dbReference type="ChEBI" id="CHEBI:57783"/>
        <dbReference type="ChEBI" id="CHEBI:57792"/>
        <dbReference type="ChEBI" id="CHEBI:58262"/>
        <dbReference type="ChEBI" id="CHEBI:58349"/>
        <dbReference type="EC" id="1.1.1.267"/>
    </reaction>
    <physiologicalReaction direction="right-to-left" evidence="8">
        <dbReference type="Rhea" id="RHEA:13719"/>
    </physiologicalReaction>
</comment>
<dbReference type="SUPFAM" id="SSF55347">
    <property type="entry name" value="Glyceraldehyde-3-phosphate dehydrogenase-like, C-terminal domain"/>
    <property type="match status" value="1"/>
</dbReference>
<dbReference type="GO" id="GO:0051484">
    <property type="term" value="P:isopentenyl diphosphate biosynthetic process, methylerythritol 4-phosphate pathway involved in terpenoid biosynthetic process"/>
    <property type="evidence" value="ECO:0007669"/>
    <property type="project" value="UniProtKB-ARBA"/>
</dbReference>
<evidence type="ECO:0000256" key="1">
    <source>
        <dbReference type="ARBA" id="ARBA00005094"/>
    </source>
</evidence>
<dbReference type="FunFam" id="3.40.50.720:FF:000045">
    <property type="entry name" value="1-deoxy-D-xylulose 5-phosphate reductoisomerase"/>
    <property type="match status" value="1"/>
</dbReference>
<proteinExistence type="inferred from homology"/>
<feature type="domain" description="1-deoxy-D-xylulose 5-phosphate reductoisomerase C-terminal" evidence="11">
    <location>
        <begin position="155"/>
        <end position="238"/>
    </location>
</feature>
<dbReference type="Gene3D" id="1.10.1740.10">
    <property type="match status" value="1"/>
</dbReference>
<feature type="binding site" evidence="9">
    <location>
        <position position="159"/>
    </location>
    <ligand>
        <name>Mn(2+)</name>
        <dbReference type="ChEBI" id="CHEBI:29035"/>
    </ligand>
</feature>
<feature type="binding site" evidence="9">
    <location>
        <position position="227"/>
    </location>
    <ligand>
        <name>1-deoxy-D-xylulose 5-phosphate</name>
        <dbReference type="ChEBI" id="CHEBI:57792"/>
    </ligand>
</feature>
<feature type="binding site" evidence="9">
    <location>
        <position position="185"/>
    </location>
    <ligand>
        <name>1-deoxy-D-xylulose 5-phosphate</name>
        <dbReference type="ChEBI" id="CHEBI:57792"/>
    </ligand>
</feature>
<dbReference type="SUPFAM" id="SSF51735">
    <property type="entry name" value="NAD(P)-binding Rossmann-fold domains"/>
    <property type="match status" value="1"/>
</dbReference>
<dbReference type="HAMAP" id="MF_00183">
    <property type="entry name" value="DXP_reductoisom"/>
    <property type="match status" value="1"/>
</dbReference>
<keyword evidence="4 9" id="KW-0521">NADP</keyword>
<keyword evidence="13" id="KW-0413">Isomerase</keyword>
<dbReference type="EMBL" id="FNMZ01000007">
    <property type="protein sequence ID" value="SDX60400.1"/>
    <property type="molecule type" value="Genomic_DNA"/>
</dbReference>
<dbReference type="GO" id="GO:0030145">
    <property type="term" value="F:manganese ion binding"/>
    <property type="evidence" value="ECO:0007669"/>
    <property type="project" value="TreeGrafter"/>
</dbReference>
<feature type="binding site" evidence="9">
    <location>
        <position position="161"/>
    </location>
    <ligand>
        <name>Mn(2+)</name>
        <dbReference type="ChEBI" id="CHEBI:29035"/>
    </ligand>
</feature>
<evidence type="ECO:0000259" key="12">
    <source>
        <dbReference type="Pfam" id="PF13288"/>
    </source>
</evidence>
<comment type="function">
    <text evidence="9">Catalyzes the NADPH-dependent rearrangement and reduction of 1-deoxy-D-xylulose-5-phosphate (DXP) to 2-C-methyl-D-erythritol 4-phosphate (MEP).</text>
</comment>
<dbReference type="Proteomes" id="UP000199118">
    <property type="component" value="Unassembled WGS sequence"/>
</dbReference>
<dbReference type="OrthoDB" id="9806546at2"/>
<keyword evidence="7 9" id="KW-0414">Isoprene biosynthesis</keyword>
<organism evidence="13 14">
    <name type="scientific">Albimonas donghaensis</name>
    <dbReference type="NCBI Taxonomy" id="356660"/>
    <lineage>
        <taxon>Bacteria</taxon>
        <taxon>Pseudomonadati</taxon>
        <taxon>Pseudomonadota</taxon>
        <taxon>Alphaproteobacteria</taxon>
        <taxon>Rhodobacterales</taxon>
        <taxon>Paracoccaceae</taxon>
        <taxon>Albimonas</taxon>
    </lineage>
</organism>
<keyword evidence="6 9" id="KW-0464">Manganese</keyword>
<evidence type="ECO:0000313" key="14">
    <source>
        <dbReference type="Proteomes" id="UP000199118"/>
    </source>
</evidence>
<feature type="binding site" evidence="9">
    <location>
        <position position="230"/>
    </location>
    <ligand>
        <name>1-deoxy-D-xylulose 5-phosphate</name>
        <dbReference type="ChEBI" id="CHEBI:57792"/>
    </ligand>
</feature>
<keyword evidence="14" id="KW-1185">Reference proteome</keyword>
<dbReference type="InterPro" id="IPR036169">
    <property type="entry name" value="DXPR_C_sf"/>
</dbReference>
<comment type="caution">
    <text evidence="9">Lacks conserved residue(s) required for the propagation of feature annotation.</text>
</comment>
<dbReference type="GO" id="GO:0070402">
    <property type="term" value="F:NADPH binding"/>
    <property type="evidence" value="ECO:0007669"/>
    <property type="project" value="InterPro"/>
</dbReference>
<evidence type="ECO:0000313" key="13">
    <source>
        <dbReference type="EMBL" id="SDX60400.1"/>
    </source>
</evidence>